<name>A0AAT9GRJ6_9CREN</name>
<organism evidence="1">
    <name type="scientific">Sulfurisphaera javensis</name>
    <dbReference type="NCBI Taxonomy" id="2049879"/>
    <lineage>
        <taxon>Archaea</taxon>
        <taxon>Thermoproteota</taxon>
        <taxon>Thermoprotei</taxon>
        <taxon>Sulfolobales</taxon>
        <taxon>Sulfolobaceae</taxon>
        <taxon>Sulfurisphaera</taxon>
    </lineage>
</organism>
<dbReference type="GeneID" id="92354467"/>
<accession>A0AAT9GRJ6</accession>
<dbReference type="EMBL" id="AP031322">
    <property type="protein sequence ID" value="BFH73565.1"/>
    <property type="molecule type" value="Genomic_DNA"/>
</dbReference>
<reference evidence="1" key="1">
    <citation type="submission" date="2024-03" db="EMBL/GenBank/DDBJ databases">
        <title>Complete genome sequence of Sulfurisphaera javensis strain KD-1.</title>
        <authorList>
            <person name="Sakai H."/>
            <person name="Nur N."/>
            <person name="Suwanto A."/>
            <person name="Kurosawa N."/>
        </authorList>
    </citation>
    <scope>NUCLEOTIDE SEQUENCE</scope>
    <source>
        <strain evidence="1">KD-1</strain>
    </source>
</reference>
<evidence type="ECO:0000313" key="1">
    <source>
        <dbReference type="EMBL" id="BFH73565.1"/>
    </source>
</evidence>
<gene>
    <name evidence="1" type="ORF">SJAV_15090</name>
</gene>
<sequence>MSFEDRISDILTKIGATITKGWYTVSERPEKPPFGKELEYKVGELFWGKVHLRNEGDLYILVISKDVFNWKDKISQLKISGEVEDAAGGLLWIKENLDKLESDLKFIKEFLSSLKK</sequence>
<dbReference type="KEGG" id="sjv:SJAV_15090"/>
<protein>
    <recommendedName>
        <fullName evidence="2">Succinate dehydrogenase subunit D</fullName>
    </recommendedName>
</protein>
<dbReference type="AlphaFoldDB" id="A0AAT9GRJ6"/>
<proteinExistence type="predicted"/>
<dbReference type="RefSeq" id="WP_369609148.1">
    <property type="nucleotide sequence ID" value="NZ_AP031322.1"/>
</dbReference>
<evidence type="ECO:0008006" key="2">
    <source>
        <dbReference type="Google" id="ProtNLM"/>
    </source>
</evidence>